<dbReference type="InterPro" id="IPR020476">
    <property type="entry name" value="Nudix_hydrolase"/>
</dbReference>
<dbReference type="SUPFAM" id="SSF55811">
    <property type="entry name" value="Nudix"/>
    <property type="match status" value="1"/>
</dbReference>
<gene>
    <name evidence="5" type="ORF">M5X12_27970</name>
</gene>
<keyword evidence="6" id="KW-1185">Reference proteome</keyword>
<dbReference type="InterPro" id="IPR015797">
    <property type="entry name" value="NUDIX_hydrolase-like_dom_sf"/>
</dbReference>
<dbReference type="CDD" id="cd02883">
    <property type="entry name" value="NUDIX_Hydrolase"/>
    <property type="match status" value="1"/>
</dbReference>
<protein>
    <submittedName>
        <fullName evidence="5">NUDIX hydrolase</fullName>
    </submittedName>
</protein>
<sequence>MGLFFGRKEEFELHISPKHTLVAAAVVRNNREEILLIHGSKRGWEIPSGRVEEGEAISAAAVREVKEESGIDIEILKYCGLFQNVRDAVCTVLFIAKPIGGMCQTSDESDEVGFYSLVEARNKITWPGFREQLDYCINQQEAFIVESMQDSEK</sequence>
<organism evidence="5 6">
    <name type="scientific">Paenibacillus alvei</name>
    <name type="common">Bacillus alvei</name>
    <dbReference type="NCBI Taxonomy" id="44250"/>
    <lineage>
        <taxon>Bacteria</taxon>
        <taxon>Bacillati</taxon>
        <taxon>Bacillota</taxon>
        <taxon>Bacilli</taxon>
        <taxon>Bacillales</taxon>
        <taxon>Paenibacillaceae</taxon>
        <taxon>Paenibacillus</taxon>
    </lineage>
</organism>
<comment type="caution">
    <text evidence="5">The sequence shown here is derived from an EMBL/GenBank/DDBJ whole genome shotgun (WGS) entry which is preliminary data.</text>
</comment>
<reference evidence="5 6" key="1">
    <citation type="submission" date="2022-05" db="EMBL/GenBank/DDBJ databases">
        <title>Genome Sequencing of Bee-Associated Microbes.</title>
        <authorList>
            <person name="Dunlap C."/>
        </authorList>
    </citation>
    <scope>NUCLEOTIDE SEQUENCE [LARGE SCALE GENOMIC DNA]</scope>
    <source>
        <strain evidence="5 6">NRRL B-04010</strain>
    </source>
</reference>
<keyword evidence="2 3" id="KW-0378">Hydrolase</keyword>
<evidence type="ECO:0000256" key="2">
    <source>
        <dbReference type="ARBA" id="ARBA00022801"/>
    </source>
</evidence>
<feature type="domain" description="Nudix hydrolase" evidence="4">
    <location>
        <begin position="17"/>
        <end position="140"/>
    </location>
</feature>
<proteinExistence type="inferred from homology"/>
<dbReference type="PANTHER" id="PTHR43046:SF2">
    <property type="entry name" value="8-OXO-DGTP DIPHOSPHATASE-RELATED"/>
    <property type="match status" value="1"/>
</dbReference>
<dbReference type="EMBL" id="JAMDNP010000087">
    <property type="protein sequence ID" value="MCY9764338.1"/>
    <property type="molecule type" value="Genomic_DNA"/>
</dbReference>
<dbReference type="PRINTS" id="PR00502">
    <property type="entry name" value="NUDIXFAMILY"/>
</dbReference>
<comment type="similarity">
    <text evidence="3">Belongs to the Nudix hydrolase family.</text>
</comment>
<evidence type="ECO:0000259" key="4">
    <source>
        <dbReference type="PROSITE" id="PS51462"/>
    </source>
</evidence>
<dbReference type="Proteomes" id="UP001527181">
    <property type="component" value="Unassembled WGS sequence"/>
</dbReference>
<dbReference type="Gene3D" id="3.90.79.10">
    <property type="entry name" value="Nucleoside Triphosphate Pyrophosphohydrolase"/>
    <property type="match status" value="1"/>
</dbReference>
<accession>A0ABT4H6F8</accession>
<dbReference type="RefSeq" id="WP_268599304.1">
    <property type="nucleotide sequence ID" value="NZ_JAMDNP010000087.1"/>
</dbReference>
<dbReference type="PROSITE" id="PS51462">
    <property type="entry name" value="NUDIX"/>
    <property type="match status" value="1"/>
</dbReference>
<dbReference type="PROSITE" id="PS00893">
    <property type="entry name" value="NUDIX_BOX"/>
    <property type="match status" value="1"/>
</dbReference>
<evidence type="ECO:0000313" key="5">
    <source>
        <dbReference type="EMBL" id="MCY9764338.1"/>
    </source>
</evidence>
<dbReference type="GO" id="GO:0016787">
    <property type="term" value="F:hydrolase activity"/>
    <property type="evidence" value="ECO:0007669"/>
    <property type="project" value="UniProtKB-KW"/>
</dbReference>
<dbReference type="InterPro" id="IPR000086">
    <property type="entry name" value="NUDIX_hydrolase_dom"/>
</dbReference>
<dbReference type="PANTHER" id="PTHR43046">
    <property type="entry name" value="GDP-MANNOSE MANNOSYL HYDROLASE"/>
    <property type="match status" value="1"/>
</dbReference>
<evidence type="ECO:0000313" key="6">
    <source>
        <dbReference type="Proteomes" id="UP001527181"/>
    </source>
</evidence>
<name>A0ABT4H6F8_PAEAL</name>
<evidence type="ECO:0000256" key="1">
    <source>
        <dbReference type="ARBA" id="ARBA00001946"/>
    </source>
</evidence>
<comment type="cofactor">
    <cofactor evidence="1">
        <name>Mg(2+)</name>
        <dbReference type="ChEBI" id="CHEBI:18420"/>
    </cofactor>
</comment>
<dbReference type="Pfam" id="PF00293">
    <property type="entry name" value="NUDIX"/>
    <property type="match status" value="1"/>
</dbReference>
<evidence type="ECO:0000256" key="3">
    <source>
        <dbReference type="RuleBase" id="RU003476"/>
    </source>
</evidence>
<dbReference type="InterPro" id="IPR020084">
    <property type="entry name" value="NUDIX_hydrolase_CS"/>
</dbReference>